<reference evidence="3 4" key="1">
    <citation type="submission" date="2018-10" db="EMBL/GenBank/DDBJ databases">
        <title>Xanthobacter tagetidis genome sequencing and assembly.</title>
        <authorList>
            <person name="Maclea K.S."/>
            <person name="Goen A.E."/>
            <person name="Fatima S.A."/>
        </authorList>
    </citation>
    <scope>NUCLEOTIDE SEQUENCE [LARGE SCALE GENOMIC DNA]</scope>
    <source>
        <strain evidence="3 4">ATCC 700314</strain>
    </source>
</reference>
<keyword evidence="4" id="KW-1185">Reference proteome</keyword>
<organism evidence="3 4">
    <name type="scientific">Xanthobacter tagetidis</name>
    <dbReference type="NCBI Taxonomy" id="60216"/>
    <lineage>
        <taxon>Bacteria</taxon>
        <taxon>Pseudomonadati</taxon>
        <taxon>Pseudomonadota</taxon>
        <taxon>Alphaproteobacteria</taxon>
        <taxon>Hyphomicrobiales</taxon>
        <taxon>Xanthobacteraceae</taxon>
        <taxon>Xanthobacter</taxon>
    </lineage>
</organism>
<evidence type="ECO:0000256" key="2">
    <source>
        <dbReference type="SAM" id="Phobius"/>
    </source>
</evidence>
<dbReference type="AlphaFoldDB" id="A0A3L7AN59"/>
<protein>
    <submittedName>
        <fullName evidence="3">Uncharacterized protein</fullName>
    </submittedName>
</protein>
<sequence length="105" mass="10608">MTLFGGLAGLAVAAATAALIFVLLGGLLIAGGVILAALMVGGGIYALVTGRAPGLRRGGGVRVYEFRSGGRPQDGFGGGFPRGFEDAPRPGEMIDVTPPKEPRKN</sequence>
<gene>
    <name evidence="3" type="ORF">D9R14_01920</name>
</gene>
<keyword evidence="2" id="KW-0812">Transmembrane</keyword>
<dbReference type="OrthoDB" id="8456661at2"/>
<keyword evidence="2" id="KW-0472">Membrane</keyword>
<evidence type="ECO:0000256" key="1">
    <source>
        <dbReference type="SAM" id="MobiDB-lite"/>
    </source>
</evidence>
<proteinExistence type="predicted"/>
<feature type="transmembrane region" description="Helical" evidence="2">
    <location>
        <begin position="27"/>
        <end position="48"/>
    </location>
</feature>
<evidence type="ECO:0000313" key="3">
    <source>
        <dbReference type="EMBL" id="RLP81777.1"/>
    </source>
</evidence>
<dbReference type="EMBL" id="RCTF01000001">
    <property type="protein sequence ID" value="RLP81777.1"/>
    <property type="molecule type" value="Genomic_DNA"/>
</dbReference>
<keyword evidence="2" id="KW-1133">Transmembrane helix</keyword>
<name>A0A3L7AN59_9HYPH</name>
<comment type="caution">
    <text evidence="3">The sequence shown here is derived from an EMBL/GenBank/DDBJ whole genome shotgun (WGS) entry which is preliminary data.</text>
</comment>
<dbReference type="Proteomes" id="UP000269692">
    <property type="component" value="Unassembled WGS sequence"/>
</dbReference>
<feature type="region of interest" description="Disordered" evidence="1">
    <location>
        <begin position="72"/>
        <end position="105"/>
    </location>
</feature>
<evidence type="ECO:0000313" key="4">
    <source>
        <dbReference type="Proteomes" id="UP000269692"/>
    </source>
</evidence>
<dbReference type="RefSeq" id="WP_121621592.1">
    <property type="nucleotide sequence ID" value="NZ_JACIIW010000004.1"/>
</dbReference>
<accession>A0A3L7AN59</accession>